<dbReference type="OrthoDB" id="7506225at2"/>
<organism evidence="1 2">
    <name type="scientific">Qipengyuania algicida</name>
    <dbReference type="NCBI Taxonomy" id="1836209"/>
    <lineage>
        <taxon>Bacteria</taxon>
        <taxon>Pseudomonadati</taxon>
        <taxon>Pseudomonadota</taxon>
        <taxon>Alphaproteobacteria</taxon>
        <taxon>Sphingomonadales</taxon>
        <taxon>Erythrobacteraceae</taxon>
        <taxon>Qipengyuania</taxon>
    </lineage>
</organism>
<reference evidence="1 2" key="1">
    <citation type="submission" date="2019-12" db="EMBL/GenBank/DDBJ databases">
        <title>Genomic-based taxomic classification of the family Erythrobacteraceae.</title>
        <authorList>
            <person name="Xu L."/>
        </authorList>
    </citation>
    <scope>NUCLEOTIDE SEQUENCE [LARGE SCALE GENOMIC DNA]</scope>
    <source>
        <strain evidence="1 2">KEMB 9005-328</strain>
    </source>
</reference>
<proteinExistence type="predicted"/>
<name>A0A845AH77_9SPHN</name>
<comment type="caution">
    <text evidence="1">The sequence shown here is derived from an EMBL/GenBank/DDBJ whole genome shotgun (WGS) entry which is preliminary data.</text>
</comment>
<accession>A0A845AH77</accession>
<keyword evidence="2" id="KW-1185">Reference proteome</keyword>
<dbReference type="EMBL" id="WTYA01000010">
    <property type="protein sequence ID" value="MXP29600.1"/>
    <property type="molecule type" value="Genomic_DNA"/>
</dbReference>
<gene>
    <name evidence="1" type="ORF">GRI58_12310</name>
</gene>
<protein>
    <recommendedName>
        <fullName evidence="3">Zinc-binding domain-containing protein</fullName>
    </recommendedName>
</protein>
<dbReference type="AlphaFoldDB" id="A0A845AH77"/>
<evidence type="ECO:0008006" key="3">
    <source>
        <dbReference type="Google" id="ProtNLM"/>
    </source>
</evidence>
<dbReference type="RefSeq" id="WP_160753907.1">
    <property type="nucleotide sequence ID" value="NZ_WTYA01000010.1"/>
</dbReference>
<dbReference type="Proteomes" id="UP000439780">
    <property type="component" value="Unassembled WGS sequence"/>
</dbReference>
<evidence type="ECO:0000313" key="1">
    <source>
        <dbReference type="EMBL" id="MXP29600.1"/>
    </source>
</evidence>
<sequence length="116" mass="13988">MKQPPFGWIPGRENYMPLRTLFDCALYKVNLRVTCKACDHSRVVDAPGLWWLAERKRWDQDIRTFSRRFYCGECWRKRRFVVRNVKVIQSQEEAEGPLLPGPDKREWKARLSRYRA</sequence>
<evidence type="ECO:0000313" key="2">
    <source>
        <dbReference type="Proteomes" id="UP000439780"/>
    </source>
</evidence>